<dbReference type="SUPFAM" id="SSF53098">
    <property type="entry name" value="Ribonuclease H-like"/>
    <property type="match status" value="1"/>
</dbReference>
<gene>
    <name evidence="7" type="ORF">MCOR_5255</name>
</gene>
<feature type="compositionally biased region" description="Basic residues" evidence="5">
    <location>
        <begin position="1105"/>
        <end position="1119"/>
    </location>
</feature>
<protein>
    <submittedName>
        <fullName evidence="7">TIMELESS</fullName>
    </submittedName>
</protein>
<dbReference type="Proteomes" id="UP000507470">
    <property type="component" value="Unassembled WGS sequence"/>
</dbReference>
<evidence type="ECO:0000259" key="6">
    <source>
        <dbReference type="Pfam" id="PF04821"/>
    </source>
</evidence>
<dbReference type="InterPro" id="IPR044998">
    <property type="entry name" value="Timeless"/>
</dbReference>
<comment type="subcellular location">
    <subcellularLocation>
        <location evidence="1">Nucleus</location>
    </subcellularLocation>
</comment>
<dbReference type="AlphaFoldDB" id="A0A6J8A9J0"/>
<dbReference type="GO" id="GO:0043111">
    <property type="term" value="P:replication fork arrest"/>
    <property type="evidence" value="ECO:0007669"/>
    <property type="project" value="TreeGrafter"/>
</dbReference>
<dbReference type="EMBL" id="CACVKT020000934">
    <property type="protein sequence ID" value="CAC5364079.1"/>
    <property type="molecule type" value="Genomic_DNA"/>
</dbReference>
<evidence type="ECO:0000256" key="2">
    <source>
        <dbReference type="ARBA" id="ARBA00023242"/>
    </source>
</evidence>
<keyword evidence="4" id="KW-0175">Coiled coil</keyword>
<reference evidence="7 8" key="1">
    <citation type="submission" date="2020-06" db="EMBL/GenBank/DDBJ databases">
        <authorList>
            <person name="Li R."/>
            <person name="Bekaert M."/>
        </authorList>
    </citation>
    <scope>NUCLEOTIDE SEQUENCE [LARGE SCALE GENOMIC DNA]</scope>
    <source>
        <strain evidence="8">wild</strain>
    </source>
</reference>
<keyword evidence="2" id="KW-0539">Nucleus</keyword>
<feature type="domain" description="Timeless N-terminal" evidence="6">
    <location>
        <begin position="810"/>
        <end position="864"/>
    </location>
</feature>
<feature type="domain" description="Timeless N-terminal" evidence="6">
    <location>
        <begin position="93"/>
        <end position="156"/>
    </location>
</feature>
<feature type="compositionally biased region" description="Basic residues" evidence="5">
    <location>
        <begin position="894"/>
        <end position="903"/>
    </location>
</feature>
<feature type="region of interest" description="Disordered" evidence="5">
    <location>
        <begin position="889"/>
        <end position="910"/>
    </location>
</feature>
<dbReference type="InterPro" id="IPR012337">
    <property type="entry name" value="RNaseH-like_sf"/>
</dbReference>
<sequence length="1239" mass="142347">MMPKPKTTFMHTDEIKTLPKPNKCSQFNMTRHSIKLKEKISYGQNEKPSDTIIAENILKNRLCKGLTLFIMVMHVELQATCSSLGYIEGNKCVKEPDCLEAIKDLIRFLKREDDSFEIRRELGNAQIVQNDLLHIIKWYSNDEKLFDAVIRFIMVMHVELQATCSSLGYIEGNKYVKEPDCLEAIKDLIRFLKREDDSFEIRRELGNAQIVQNDLLHIIKWYSNDEKLLDAVIRLLVNLTQPAILCFNNTVPTEKTIRNIYIEIESILQSYKEAFVDEELFNALTQKLGDLLKLDWEHRQEEDRLLIERILILIRNVLHVPPNEDREQRTDDDATVHDQVIWAIHCTGLEDLLLYIASSEEERNFSMHILEIVSLMFREQSHAFIIFLKQLEFLQLLDVSVSQNLVVYVRYLSSVGGRIDPVTRFLGIRQLSVANAEAIFSEVVSMLESFNFKLDKLVGVSTDGASVMVGCKSGVVTRLRQVTSGLLATHCIAHRWLSFEGSVQAVVDNYPALVSVFLEDNSAKALAMHKPITTYKFLYTVHYLADVLRHLCILCKAYQRSDIDFTEVNPLLLSTVEVLEGLRSESGCNISRFLSQVPAQPALDSLGLCTFDFKGHTIRDSAQQRSEAASACSQFVGIVIDNLRSRFTEEDDASVLGALTKLFDPSLYSQSASDNSILSDVSGTVSDFLSSCGVGSEPEISQELVSFVSYAKVQVARSAKVYSGVRDLVQLALRSRSTYPSVAVAAERLLVSPVSTVDCERGFSRMNLIKTDIRNKLAISNLENLMRISLHKSDMTNFNFEEAFNKLAANPEILARAGVQRSMTEKEKDERELEMVREQEKLQKLANVKKFSTRHSRFGGTFVVHNMKSISDREVIYHKPLKDVNEMTFDTTKKPKKKPKNRQPIKGQEVSRRSTLSIRLGLKEFCAQFLDNCYNPMMYAVKDILAREKTQDHDETYYLWAMRFFMEFCRHHSKQVDLVSETMSVQTFHYIQVQLFQYYEMIMMEKKEAVIWAKRVHLALKAYQELLHYLDMMDRSKNTQLMESSKVIKGNIFYMMEFRDIFLTLLKKFDQSKQSRAFLKDLIETTHLFLKMLENATKTNSHLVVQKKKTKKGRKKKKPTAQAPEPVPDLTQTELDDKWDEVSEELSALFQGRGEIPTDISPFDAASEVQEDQQRIDAMIKIQDALRENKPGEAIALIRSAREIWPERDDFGSEDISPEEEFMALREIFMANLPRKYHR</sequence>
<dbReference type="PANTHER" id="PTHR22940:SF4">
    <property type="entry name" value="PROTEIN TIMELESS HOMOLOG"/>
    <property type="match status" value="1"/>
</dbReference>
<name>A0A6J8A9J0_MYTCO</name>
<dbReference type="OrthoDB" id="310853at2759"/>
<dbReference type="InterPro" id="IPR006906">
    <property type="entry name" value="Timeless_N"/>
</dbReference>
<evidence type="ECO:0000313" key="7">
    <source>
        <dbReference type="EMBL" id="CAC5364079.1"/>
    </source>
</evidence>
<dbReference type="GO" id="GO:0000076">
    <property type="term" value="P:DNA replication checkpoint signaling"/>
    <property type="evidence" value="ECO:0007669"/>
    <property type="project" value="TreeGrafter"/>
</dbReference>
<dbReference type="GO" id="GO:0003677">
    <property type="term" value="F:DNA binding"/>
    <property type="evidence" value="ECO:0007669"/>
    <property type="project" value="TreeGrafter"/>
</dbReference>
<feature type="region of interest" description="Disordered" evidence="5">
    <location>
        <begin position="1102"/>
        <end position="1131"/>
    </location>
</feature>
<dbReference type="Pfam" id="PF04821">
    <property type="entry name" value="TIMELESS"/>
    <property type="match status" value="3"/>
</dbReference>
<dbReference type="GO" id="GO:0031298">
    <property type="term" value="C:replication fork protection complex"/>
    <property type="evidence" value="ECO:0007669"/>
    <property type="project" value="TreeGrafter"/>
</dbReference>
<feature type="domain" description="Timeless N-terminal" evidence="6">
    <location>
        <begin position="174"/>
        <end position="386"/>
    </location>
</feature>
<organism evidence="7 8">
    <name type="scientific">Mytilus coruscus</name>
    <name type="common">Sea mussel</name>
    <dbReference type="NCBI Taxonomy" id="42192"/>
    <lineage>
        <taxon>Eukaryota</taxon>
        <taxon>Metazoa</taxon>
        <taxon>Spiralia</taxon>
        <taxon>Lophotrochozoa</taxon>
        <taxon>Mollusca</taxon>
        <taxon>Bivalvia</taxon>
        <taxon>Autobranchia</taxon>
        <taxon>Pteriomorphia</taxon>
        <taxon>Mytilida</taxon>
        <taxon>Mytiloidea</taxon>
        <taxon>Mytilidae</taxon>
        <taxon>Mytilinae</taxon>
        <taxon>Mytilus</taxon>
    </lineage>
</organism>
<keyword evidence="3" id="KW-0131">Cell cycle</keyword>
<feature type="coiled-coil region" evidence="4">
    <location>
        <begin position="819"/>
        <end position="848"/>
    </location>
</feature>
<accession>A0A6J8A9J0</accession>
<evidence type="ECO:0000313" key="8">
    <source>
        <dbReference type="Proteomes" id="UP000507470"/>
    </source>
</evidence>
<evidence type="ECO:0000256" key="1">
    <source>
        <dbReference type="ARBA" id="ARBA00004123"/>
    </source>
</evidence>
<dbReference type="PANTHER" id="PTHR22940">
    <property type="entry name" value="TIMEOUT/TIMELESS-2"/>
    <property type="match status" value="1"/>
</dbReference>
<keyword evidence="8" id="KW-1185">Reference proteome</keyword>
<evidence type="ECO:0000256" key="5">
    <source>
        <dbReference type="SAM" id="MobiDB-lite"/>
    </source>
</evidence>
<evidence type="ECO:0000256" key="3">
    <source>
        <dbReference type="ARBA" id="ARBA00023306"/>
    </source>
</evidence>
<proteinExistence type="predicted"/>
<dbReference type="GO" id="GO:0006281">
    <property type="term" value="P:DNA repair"/>
    <property type="evidence" value="ECO:0007669"/>
    <property type="project" value="TreeGrafter"/>
</dbReference>
<evidence type="ECO:0000256" key="4">
    <source>
        <dbReference type="SAM" id="Coils"/>
    </source>
</evidence>